<evidence type="ECO:0000256" key="1">
    <source>
        <dbReference type="SAM" id="MobiDB-lite"/>
    </source>
</evidence>
<evidence type="ECO:0000313" key="3">
    <source>
        <dbReference type="Proteomes" id="UP001287286"/>
    </source>
</evidence>
<feature type="region of interest" description="Disordered" evidence="1">
    <location>
        <begin position="1582"/>
        <end position="1617"/>
    </location>
</feature>
<feature type="compositionally biased region" description="Polar residues" evidence="1">
    <location>
        <begin position="1"/>
        <end position="10"/>
    </location>
</feature>
<sequence length="3213" mass="358924">MAPKLPSQSDMNDERRREKMRARALQKPHIQKMRQARLDSDALQSSMTRVASDRDGAGSHNEPKRDTTRDKPRRQRPPGPATLRKDAAQPRQSSSLCRPGESASSLKRPVPDEFVLRRESAEKRRPDIVVEIAARQADDSDGDLVVTPPRKLPREQPRSSGRAGGASESTLSTQGRGTDREPVLISDGSPTASSPPASPRQSQDDCAMTDAVFRTPRAKPRTGQRQSASPTPSGASRETRFWSVDRPSSPSPDDDLNQSEQGPVEKEPPSDHESEQGLFDQEPLETEPRSGHESEQELFDQHSFSVHESDGAPASAVPADSSTATFSAPASDDSIFDSEADEQSPPPPSPSPVIVARNDSPSAADLTRLSLPISPVGSRPASAGGESISGVSLNSSTVEPSAACRTDGSLGRYLHAIREQDKTEGGDEYLQAQGKVYDKVIRDFFEVECDCRSQAAVVRHDSIRTDTCTLGPHPCERDEPENTHTVQERVAQLQQSLPPLSKIFGENGSYDPGAYFPKWKSFLSHQPVEPVSLLRTQEALQRPITVERQYDIDSCWLGATDLAAIRAPNTFRLTLLPHFSHNMTREQVIQPHGLDLANTRHILLGSFNTLSVHFTVHLLFPGSMKSGGRSNALSLDRQRDLYDDIILPAVHEAVRDPARQEIPKTFDMAYAKSRSYQEKPGTGRWRAEDESRAYQLSYDIPAEDLPLFWQLIVAKANQLRIQTRRGEPAAYFKNPQLLMQAHDLKNTFKADSLNEVFSLFEWTTLAHIDPEKVDMRSCWIDVGVRDFVANLSSRELRRSEEYTLLWKSACNARLYDRLKDAAPDSSLTATHYRSFLLRDAGNLTATVKPTKTPNVGHPASRKTGIARAKAYASNKELFSVVFSNYRNFSSTLFPLLALDEGLIRDLATLTKERERSRPALQKAWEANKRHLYSISGPKTLANYGLRKEVTLRLDAVLAMWSRGAFDPDKNPHTGPMSRVVGTQSEAGQPHYPFWIVPTRDFNALIFTQAARLIVPLDHLFKQASSGPSSPRKPDEGSIRRVLAYYTAQLFCRLLVHSLSSQREVNYDDWIWRSRWRAQVARRTFYERRGLGLATPIDASGMLWIPRSLFDWQHGHIALETLVGLYMSRSPLQTHLASQTNIQALTTSQVTVEFFLKEWIRDAQQAFKGGRKKEGLAIADRIMRLCAEEIARAYNQNLLAKMEEFWERVRELADPDVVPPLALLEKAQKDAAAEVSRVVTAQTVWEIYREAWPAYTTAMQLDVGDVGFDGLPGELPCWMITRKHSPPNDGWSEFVFSRIFHWDKPPKWDRRWFLQVYRGLKAQWSVLSTTPAGQFDNRLKRIIGRYIMVTFNSDVGGEVRTNHTRDTWYEDKPRFFQVQYRAPYFSPPQDSHDLRLDDACAGRHMPDGLSGDAAPRVLTAKGFQNLERLLRKDWLYVMGPAIKKAPEEERNSACRQALRHIALLAGPNWASDKRMEHVVPWCRGKDDFFRHPLPSTHRCVQERSDDLLSKPTIVLPSRHNVMKLIARVRSFRGRSPELERRLQWTTRLLNNEGKQYDMLTHLEAKKKAGEVTRQSPSLLRQFLSQSEPPQEPVPSGEVDEEDTASESGGCGSVTDEEERDISEELGSLVASLTALIPAPNVRTIITAAGYVSGTKLVFFYAGLDIRCIGGVSVNGREGLAAERRSHCSDVAGWSRRFRVVDTAVSTAEDPAPYENQDYLVNVSPDDWHCACASHPFSSSTTEIDRGAVRPAPRDISTRSPTTELSSPQGFTRYNMTVDAARYQAALERSTRAGTPTDRRDEKDDVPAIAEADRAGCERWLRKVGFLSPGEDDEIWRAIKRNWISFLSATSTMPDAALAPNRKLVQFTSEYGIIEESEQQRGERFVNDRRQRVFIQLSFWRELDGKEGLAQRWPPVARKALNAEDVGSGDEAFRTLAPEWNEATRRRYQAVLASLVAFLVHCEEEGALQEMGLELDDSQVDDILDLSQQVALVMGEFRDIRKAQGAMGGVWGSVHELIVRALRKSGSTARNNPLVWWTAVLVRSALSGEKDFISHGRFNMSPLPMDVDIRARVGALVHYSKVLLVNESFVSWDAPPNWLLAVQRDLNSVDMMWICGPNESWPDDSKDGRSCDSAAWKAMLAHLKGDVKATLGGKKGSAMHWGVKAWPPEPHEQTRLPTDVHPMVGTILFPSFCAERAVRTTRPRKQFDRSTMPQRNSRRGRRLSSCHTGEENLGGTGRDARPDLGQAPGVTVEPLLVSRTPSPPSKRRKVGGGASASRGGVSKPPRARRMREGKEELDWRDSFPIFGNIGDIASAEETEQQEKIVAHLREKQPPTRGLNESDRALVLPDRSLASDDEYMWVLDPMTRLEDVKAATDDEYMRVLDAKTRLEYVHAATERWWFAGCELCFLATGRKAPGHDIKTCNRQPACEQARRILRWLESLQIPRQYREGGGCSMCGHGWLPCKEVAIGLRRRAHIIEDGLCQNKPVVRGMIAALCAWDNQLLGKVLTKMTSEQDNVDLTSEPEARRWFQGRLRICERGDFWASNMVCVLDQILSAYDFRYSTEASGANGKPDWENLALRWDNQQEVEDWQEALEWLDGKCTFCAGRDLSEEDIGHPLRHCNRGGASQVRNGIGEMMYEGGFEASNVCDYCQLPREFCPRWTKREGGGWRRISGGRCKYSQHLLCDGIIGFYTCGTSRYHSDIYDEVEEYLYCMSDEERMSYSDEAAAASWLSQPLVVAGVEASQMVRQLSIWIHGLDAFSAWKTEKGKDGGTKGRTALFGLAVRAKRGSFPSGESMAAQNYSSAALRAGPATPAPLSQVVAQQERQIAKTAGPVCWTNFAGRLNNADFGVQDSPALRCTGVWPHEIKMKMARSGWTGFARTGSVARIGSVCLCGAVPGGLLASLKREATDGIAINAADIGSRAAPTASSFEVCRNWAFWHVQTWPFADMARLDTLCMGRNRRRVIASMLALSAGRSWDGHAAQDATSGARTPTKARCLRQDLLFAAQQPLCAVLIGWRSRGRNGGAKGALRAVGGGWLGAHQKGRHPHFLSVGWTFSSTHTHTHTSTCALRAPRFGGLSSAFSSSCDRLDLSGHCRLHTSLQSHHPHAHNGRREEPPSETPHRHEAQRPPQSTNGATNNAHNRASTSARNSTSPTYNEGGNEHRWGLHMLSTTHYERLQRSKSDATNEIAQENIKRSTCHTLGVMLSTGKHLK</sequence>
<accession>A0ABR0BEP4</accession>
<feature type="region of interest" description="Disordered" evidence="1">
    <location>
        <begin position="375"/>
        <end position="405"/>
    </location>
</feature>
<dbReference type="Proteomes" id="UP001287286">
    <property type="component" value="Unassembled WGS sequence"/>
</dbReference>
<feature type="region of interest" description="Disordered" evidence="1">
    <location>
        <begin position="1"/>
        <end position="358"/>
    </location>
</feature>
<feature type="region of interest" description="Disordered" evidence="1">
    <location>
        <begin position="2197"/>
        <end position="2292"/>
    </location>
</feature>
<feature type="compositionally biased region" description="Basic and acidic residues" evidence="1">
    <location>
        <begin position="263"/>
        <end position="275"/>
    </location>
</feature>
<feature type="compositionally biased region" description="Basic and acidic residues" evidence="1">
    <location>
        <begin position="286"/>
        <end position="295"/>
    </location>
</feature>
<feature type="compositionally biased region" description="Polar residues" evidence="1">
    <location>
        <begin position="1756"/>
        <end position="1768"/>
    </location>
</feature>
<feature type="compositionally biased region" description="Basic residues" evidence="1">
    <location>
        <begin position="18"/>
        <end position="35"/>
    </location>
</feature>
<reference evidence="2 3" key="1">
    <citation type="journal article" date="2024" name="Microbiol. Resour. Announc.">
        <title>Genome annotations for the ascomycete fungi Trichoderma harzianum, Trichoderma aggressivum, and Purpureocillium lilacinum.</title>
        <authorList>
            <person name="Beijen E.P.W."/>
            <person name="Ohm R.A."/>
        </authorList>
    </citation>
    <scope>NUCLEOTIDE SEQUENCE [LARGE SCALE GENOMIC DNA]</scope>
    <source>
        <strain evidence="2 3">CBS 150709</strain>
    </source>
</reference>
<feature type="compositionally biased region" description="Basic and acidic residues" evidence="1">
    <location>
        <begin position="109"/>
        <end position="128"/>
    </location>
</feature>
<feature type="compositionally biased region" description="Basic and acidic residues" evidence="1">
    <location>
        <begin position="51"/>
        <end position="70"/>
    </location>
</feature>
<name>A0ABR0BEP4_PURLI</name>
<feature type="region of interest" description="Disordered" evidence="1">
    <location>
        <begin position="1740"/>
        <end position="1768"/>
    </location>
</feature>
<feature type="compositionally biased region" description="Low complexity" evidence="1">
    <location>
        <begin position="158"/>
        <end position="167"/>
    </location>
</feature>
<feature type="compositionally biased region" description="Basic and acidic residues" evidence="1">
    <location>
        <begin position="1741"/>
        <end position="1755"/>
    </location>
</feature>
<gene>
    <name evidence="2" type="ORF">Purlil1_13207</name>
</gene>
<dbReference type="EMBL" id="JAWRVI010000181">
    <property type="protein sequence ID" value="KAK4072867.1"/>
    <property type="molecule type" value="Genomic_DNA"/>
</dbReference>
<keyword evidence="3" id="KW-1185">Reference proteome</keyword>
<comment type="caution">
    <text evidence="2">The sequence shown here is derived from an EMBL/GenBank/DDBJ whole genome shotgun (WGS) entry which is preliminary data.</text>
</comment>
<feature type="compositionally biased region" description="Polar residues" evidence="1">
    <location>
        <begin position="223"/>
        <end position="236"/>
    </location>
</feature>
<feature type="region of interest" description="Disordered" evidence="1">
    <location>
        <begin position="3101"/>
        <end position="3163"/>
    </location>
</feature>
<feature type="compositionally biased region" description="Basic and acidic residues" evidence="1">
    <location>
        <begin position="3111"/>
        <end position="3127"/>
    </location>
</feature>
<feature type="compositionally biased region" description="Low complexity" evidence="1">
    <location>
        <begin position="1583"/>
        <end position="1595"/>
    </location>
</feature>
<organism evidence="2 3">
    <name type="scientific">Purpureocillium lilacinum</name>
    <name type="common">Paecilomyces lilacinus</name>
    <dbReference type="NCBI Taxonomy" id="33203"/>
    <lineage>
        <taxon>Eukaryota</taxon>
        <taxon>Fungi</taxon>
        <taxon>Dikarya</taxon>
        <taxon>Ascomycota</taxon>
        <taxon>Pezizomycotina</taxon>
        <taxon>Sordariomycetes</taxon>
        <taxon>Hypocreomycetidae</taxon>
        <taxon>Hypocreales</taxon>
        <taxon>Ophiocordycipitaceae</taxon>
        <taxon>Purpureocillium</taxon>
    </lineage>
</organism>
<protein>
    <submittedName>
        <fullName evidence="2">Uncharacterized protein</fullName>
    </submittedName>
</protein>
<proteinExistence type="predicted"/>
<feature type="compositionally biased region" description="Polar residues" evidence="1">
    <location>
        <begin position="3129"/>
        <end position="3158"/>
    </location>
</feature>
<feature type="compositionally biased region" description="Polar residues" evidence="1">
    <location>
        <begin position="389"/>
        <end position="399"/>
    </location>
</feature>
<evidence type="ECO:0000313" key="2">
    <source>
        <dbReference type="EMBL" id="KAK4072867.1"/>
    </source>
</evidence>